<reference evidence="2 3" key="1">
    <citation type="submission" date="2018-04" db="EMBL/GenBank/DDBJ databases">
        <title>Genomic Encyclopedia of Archaeal and Bacterial Type Strains, Phase II (KMG-II): from individual species to whole genera.</title>
        <authorList>
            <person name="Goeker M."/>
        </authorList>
    </citation>
    <scope>NUCLEOTIDE SEQUENCE [LARGE SCALE GENOMIC DNA]</scope>
    <source>
        <strain evidence="2 3">DSM 28823</strain>
    </source>
</reference>
<evidence type="ECO:0000313" key="3">
    <source>
        <dbReference type="Proteomes" id="UP000243525"/>
    </source>
</evidence>
<dbReference type="PANTHER" id="PTHR30548">
    <property type="entry name" value="2-HYDROXYGLUTARYL-COA DEHYDRATASE, D-COMPONENT-RELATED"/>
    <property type="match status" value="1"/>
</dbReference>
<dbReference type="Proteomes" id="UP000243525">
    <property type="component" value="Unassembled WGS sequence"/>
</dbReference>
<dbReference type="InterPro" id="IPR047678">
    <property type="entry name" value="YjiM-like"/>
</dbReference>
<dbReference type="Gene3D" id="3.40.50.11900">
    <property type="match status" value="1"/>
</dbReference>
<sequence length="425" mass="47530">MSDYKEMWTSLGLDQQTHDAVLDLVGKTYQEMFLSQKNRPKGMEYFDFVVSEIHGLRIRELLDAKAEGRKVIGTFCVFVPEEIVLALNAVCVGLCAGAELGFEAAEEYIPRNTCSLIKSAFGFKLAKVCPYIEATDLIVGENTCDGKKKAFESYGDLVGNLYVMDLPQTKSEAGKALLKAEYLKFAAKLEELTGVELTVENLKKGIETVNNKRKAMHRLAELRAANPVPISGLDVLLANQVYFYDNPERFTASINAICDELEQRIANGEGVFPKDAPRILLSGCPMAVPNWKVPGVIENSGAIMVGEEMCTGERGFRNLTDDGANTVDELLDKIVDRYFEIDCAVFTPNKKRYDHIKEMVKKYKADGVLHYSIQFCQPYQIEAMSVEKNLEKEGIPVLSVDTDYSQEDMGQLKTRVEAFIERIKS</sequence>
<comment type="similarity">
    <text evidence="1">Belongs to the FldB/FldC dehydratase alpha/beta subunit family.</text>
</comment>
<dbReference type="PANTHER" id="PTHR30548:SF1">
    <property type="entry name" value="DEHYDRATASE SUBUNIT MJ0007-RELATED"/>
    <property type="match status" value="1"/>
</dbReference>
<protein>
    <submittedName>
        <fullName evidence="2">Benzoyl-CoA reductase/2-hydroxyglutaryl-CoA dehydratase subunit BcrC/BadD/HgdB</fullName>
    </submittedName>
</protein>
<evidence type="ECO:0000313" key="2">
    <source>
        <dbReference type="EMBL" id="PTN09797.1"/>
    </source>
</evidence>
<organism evidence="2 3">
    <name type="scientific">Mangrovibacterium marinum</name>
    <dbReference type="NCBI Taxonomy" id="1639118"/>
    <lineage>
        <taxon>Bacteria</taxon>
        <taxon>Pseudomonadati</taxon>
        <taxon>Bacteroidota</taxon>
        <taxon>Bacteroidia</taxon>
        <taxon>Marinilabiliales</taxon>
        <taxon>Prolixibacteraceae</taxon>
        <taxon>Mangrovibacterium</taxon>
    </lineage>
</organism>
<dbReference type="Gene3D" id="3.40.50.11890">
    <property type="match status" value="1"/>
</dbReference>
<keyword evidence="3" id="KW-1185">Reference proteome</keyword>
<dbReference type="Pfam" id="PF06050">
    <property type="entry name" value="HGD-D"/>
    <property type="match status" value="1"/>
</dbReference>
<dbReference type="InterPro" id="IPR010327">
    <property type="entry name" value="FldB/FldC_alpha/beta"/>
</dbReference>
<name>A0A2T5C4N3_9BACT</name>
<dbReference type="RefSeq" id="WP_107821181.1">
    <property type="nucleotide sequence ID" value="NZ_OY782574.1"/>
</dbReference>
<dbReference type="AlphaFoldDB" id="A0A2T5C4N3"/>
<accession>A0A2T5C4N3</accession>
<proteinExistence type="inferred from homology"/>
<gene>
    <name evidence="2" type="ORF">C8N47_10391</name>
</gene>
<comment type="caution">
    <text evidence="2">The sequence shown here is derived from an EMBL/GenBank/DDBJ whole genome shotgun (WGS) entry which is preliminary data.</text>
</comment>
<dbReference type="Gene3D" id="1.20.1270.370">
    <property type="match status" value="1"/>
</dbReference>
<evidence type="ECO:0000256" key="1">
    <source>
        <dbReference type="ARBA" id="ARBA00005806"/>
    </source>
</evidence>
<dbReference type="OrthoDB" id="9810278at2"/>
<dbReference type="EMBL" id="QAAD01000003">
    <property type="protein sequence ID" value="PTN09797.1"/>
    <property type="molecule type" value="Genomic_DNA"/>
</dbReference>
<dbReference type="NCBIfam" id="NF040772">
    <property type="entry name" value="double_cubane"/>
    <property type="match status" value="1"/>
</dbReference>